<dbReference type="Proteomes" id="UP000887578">
    <property type="component" value="Unplaced"/>
</dbReference>
<evidence type="ECO:0000313" key="3">
    <source>
        <dbReference type="WBParaSite" id="PDA_v2.g30508.t1"/>
    </source>
</evidence>
<feature type="compositionally biased region" description="Basic and acidic residues" evidence="1">
    <location>
        <begin position="37"/>
        <end position="59"/>
    </location>
</feature>
<protein>
    <submittedName>
        <fullName evidence="3">Uncharacterized protein</fullName>
    </submittedName>
</protein>
<sequence>MNSEILKLQTKIQQLEAEKQASLSLQGPEPASSSSHSSEKENTVVEAEKADGQSKEESSAQRIAALEQLVLTVKSIPRILSNVAAAKKSQLSINDQEPGSKENESISSAKEKRATSFHLELRSRSVKRTTGRCRSQLRVAKSTQHQSKAKQDAPLITQCLKRGAFIKSSQKNTEYYQLGKRRETFNDASRLD</sequence>
<feature type="region of interest" description="Disordered" evidence="1">
    <location>
        <begin position="17"/>
        <end position="61"/>
    </location>
</feature>
<dbReference type="WBParaSite" id="PDA_v2.g30508.t1">
    <property type="protein sequence ID" value="PDA_v2.g30508.t1"/>
    <property type="gene ID" value="PDA_v2.g30508"/>
</dbReference>
<name>A0A914QFC6_9BILA</name>
<keyword evidence="2" id="KW-1185">Reference proteome</keyword>
<evidence type="ECO:0000256" key="1">
    <source>
        <dbReference type="SAM" id="MobiDB-lite"/>
    </source>
</evidence>
<feature type="region of interest" description="Disordered" evidence="1">
    <location>
        <begin position="87"/>
        <end position="152"/>
    </location>
</feature>
<evidence type="ECO:0000313" key="2">
    <source>
        <dbReference type="Proteomes" id="UP000887578"/>
    </source>
</evidence>
<organism evidence="2 3">
    <name type="scientific">Panagrolaimus davidi</name>
    <dbReference type="NCBI Taxonomy" id="227884"/>
    <lineage>
        <taxon>Eukaryota</taxon>
        <taxon>Metazoa</taxon>
        <taxon>Ecdysozoa</taxon>
        <taxon>Nematoda</taxon>
        <taxon>Chromadorea</taxon>
        <taxon>Rhabditida</taxon>
        <taxon>Tylenchina</taxon>
        <taxon>Panagrolaimomorpha</taxon>
        <taxon>Panagrolaimoidea</taxon>
        <taxon>Panagrolaimidae</taxon>
        <taxon>Panagrolaimus</taxon>
    </lineage>
</organism>
<feature type="compositionally biased region" description="Basic and acidic residues" evidence="1">
    <location>
        <begin position="98"/>
        <end position="123"/>
    </location>
</feature>
<reference evidence="3" key="1">
    <citation type="submission" date="2022-11" db="UniProtKB">
        <authorList>
            <consortium name="WormBaseParasite"/>
        </authorList>
    </citation>
    <scope>IDENTIFICATION</scope>
</reference>
<dbReference type="AlphaFoldDB" id="A0A914QFC6"/>
<proteinExistence type="predicted"/>
<accession>A0A914QFC6</accession>